<feature type="domain" description="N-acetyltransferase" evidence="1">
    <location>
        <begin position="7"/>
        <end position="165"/>
    </location>
</feature>
<evidence type="ECO:0000313" key="3">
    <source>
        <dbReference type="Proteomes" id="UP001427805"/>
    </source>
</evidence>
<dbReference type="InterPro" id="IPR051531">
    <property type="entry name" value="N-acetyltransferase"/>
</dbReference>
<comment type="caution">
    <text evidence="2">The sequence shown here is derived from an EMBL/GenBank/DDBJ whole genome shotgun (WGS) entry which is preliminary data.</text>
</comment>
<protein>
    <submittedName>
        <fullName evidence="2">GNAT family N-acetyltransferase</fullName>
    </submittedName>
</protein>
<dbReference type="RefSeq" id="WP_346247337.1">
    <property type="nucleotide sequence ID" value="NZ_JBDIZK010000008.1"/>
</dbReference>
<organism evidence="2 3">
    <name type="scientific">Sphingomonas rustica</name>
    <dbReference type="NCBI Taxonomy" id="3103142"/>
    <lineage>
        <taxon>Bacteria</taxon>
        <taxon>Pseudomonadati</taxon>
        <taxon>Pseudomonadota</taxon>
        <taxon>Alphaproteobacteria</taxon>
        <taxon>Sphingomonadales</taxon>
        <taxon>Sphingomonadaceae</taxon>
        <taxon>Sphingomonas</taxon>
    </lineage>
</organism>
<reference evidence="2 3" key="1">
    <citation type="submission" date="2024-05" db="EMBL/GenBank/DDBJ databases">
        <title>Sphingomonas sp. HF-S3 16S ribosomal RNA gene Genome sequencing and assembly.</title>
        <authorList>
            <person name="Lee H."/>
        </authorList>
    </citation>
    <scope>NUCLEOTIDE SEQUENCE [LARGE SCALE GENOMIC DNA]</scope>
    <source>
        <strain evidence="2 3">HF-S3</strain>
    </source>
</reference>
<sequence>MIETARLVLRPPGPGDREALVAILSDPAVMADLFPGQDRAGAEASLARHDGYRGEGLGFLALERREDGAIIGFCGLKPGAPNSPIAGMVEAGWITGQAWWGQGYAQEAMAAVIDDAWDWLDADRIVAITSAVNEKSQKLMVRLGMHRLADGDYLTTLFPDGHRLQPTVTFAIQRPADRARA</sequence>
<dbReference type="PANTHER" id="PTHR43792:SF1">
    <property type="entry name" value="N-ACETYLTRANSFERASE DOMAIN-CONTAINING PROTEIN"/>
    <property type="match status" value="1"/>
</dbReference>
<keyword evidence="3" id="KW-1185">Reference proteome</keyword>
<accession>A0ABV0BCG7</accession>
<dbReference type="PROSITE" id="PS51186">
    <property type="entry name" value="GNAT"/>
    <property type="match status" value="1"/>
</dbReference>
<evidence type="ECO:0000313" key="2">
    <source>
        <dbReference type="EMBL" id="MEN3748316.1"/>
    </source>
</evidence>
<dbReference type="SUPFAM" id="SSF55729">
    <property type="entry name" value="Acyl-CoA N-acyltransferases (Nat)"/>
    <property type="match status" value="1"/>
</dbReference>
<dbReference type="Gene3D" id="3.40.630.30">
    <property type="match status" value="1"/>
</dbReference>
<dbReference type="InterPro" id="IPR000182">
    <property type="entry name" value="GNAT_dom"/>
</dbReference>
<evidence type="ECO:0000259" key="1">
    <source>
        <dbReference type="PROSITE" id="PS51186"/>
    </source>
</evidence>
<dbReference type="InterPro" id="IPR016181">
    <property type="entry name" value="Acyl_CoA_acyltransferase"/>
</dbReference>
<dbReference type="EMBL" id="JBDIZK010000008">
    <property type="protein sequence ID" value="MEN3748316.1"/>
    <property type="molecule type" value="Genomic_DNA"/>
</dbReference>
<gene>
    <name evidence="2" type="ORF">TPR58_14160</name>
</gene>
<dbReference type="Pfam" id="PF13302">
    <property type="entry name" value="Acetyltransf_3"/>
    <property type="match status" value="1"/>
</dbReference>
<proteinExistence type="predicted"/>
<name>A0ABV0BCG7_9SPHN</name>
<dbReference type="PANTHER" id="PTHR43792">
    <property type="entry name" value="GNAT FAMILY, PUTATIVE (AFU_ORTHOLOGUE AFUA_3G00765)-RELATED-RELATED"/>
    <property type="match status" value="1"/>
</dbReference>
<dbReference type="Proteomes" id="UP001427805">
    <property type="component" value="Unassembled WGS sequence"/>
</dbReference>